<dbReference type="Proteomes" id="UP000095767">
    <property type="component" value="Unassembled WGS sequence"/>
</dbReference>
<evidence type="ECO:0000256" key="4">
    <source>
        <dbReference type="ARBA" id="ARBA00023125"/>
    </source>
</evidence>
<feature type="compositionally biased region" description="Pro residues" evidence="9">
    <location>
        <begin position="446"/>
        <end position="456"/>
    </location>
</feature>
<dbReference type="STRING" id="888268.A0A1E5UX88"/>
<evidence type="ECO:0000313" key="11">
    <source>
        <dbReference type="EMBL" id="OEL17470.1"/>
    </source>
</evidence>
<organism evidence="11 12">
    <name type="scientific">Dichanthelium oligosanthes</name>
    <dbReference type="NCBI Taxonomy" id="888268"/>
    <lineage>
        <taxon>Eukaryota</taxon>
        <taxon>Viridiplantae</taxon>
        <taxon>Streptophyta</taxon>
        <taxon>Embryophyta</taxon>
        <taxon>Tracheophyta</taxon>
        <taxon>Spermatophyta</taxon>
        <taxon>Magnoliopsida</taxon>
        <taxon>Liliopsida</taxon>
        <taxon>Poales</taxon>
        <taxon>Poaceae</taxon>
        <taxon>PACMAD clade</taxon>
        <taxon>Panicoideae</taxon>
        <taxon>Panicodae</taxon>
        <taxon>Paniceae</taxon>
        <taxon>Dichantheliinae</taxon>
        <taxon>Dichanthelium</taxon>
    </lineage>
</organism>
<evidence type="ECO:0000256" key="1">
    <source>
        <dbReference type="ARBA" id="ARBA00004123"/>
    </source>
</evidence>
<dbReference type="GO" id="GO:0000976">
    <property type="term" value="F:transcription cis-regulatory region binding"/>
    <property type="evidence" value="ECO:0007669"/>
    <property type="project" value="UniProtKB-ARBA"/>
</dbReference>
<evidence type="ECO:0000259" key="10">
    <source>
        <dbReference type="PROSITE" id="PS51032"/>
    </source>
</evidence>
<dbReference type="PRINTS" id="PR00367">
    <property type="entry name" value="ETHRSPELEMNT"/>
</dbReference>
<protein>
    <submittedName>
        <fullName evidence="11">Ethylene-responsive transcription factor ERF053</fullName>
    </submittedName>
</protein>
<dbReference type="InterPro" id="IPR051758">
    <property type="entry name" value="ERF/AP2-like"/>
</dbReference>
<keyword evidence="2" id="KW-0936">Ethylene signaling pathway</keyword>
<keyword evidence="6" id="KW-0804">Transcription</keyword>
<dbReference type="CDD" id="cd00018">
    <property type="entry name" value="AP2"/>
    <property type="match status" value="1"/>
</dbReference>
<dbReference type="PANTHER" id="PTHR31657:SF19">
    <property type="entry name" value="ETHYLENE-RESPONSIVE TRANSCRIPTION FACTOR ERF053"/>
    <property type="match status" value="1"/>
</dbReference>
<evidence type="ECO:0000313" key="12">
    <source>
        <dbReference type="Proteomes" id="UP000095767"/>
    </source>
</evidence>
<feature type="compositionally biased region" description="Basic residues" evidence="9">
    <location>
        <begin position="9"/>
        <end position="19"/>
    </location>
</feature>
<reference evidence="11 12" key="1">
    <citation type="submission" date="2016-09" db="EMBL/GenBank/DDBJ databases">
        <title>The draft genome of Dichanthelium oligosanthes: A C3 panicoid grass species.</title>
        <authorList>
            <person name="Studer A.J."/>
            <person name="Schnable J.C."/>
            <person name="Brutnell T.P."/>
        </authorList>
    </citation>
    <scope>NUCLEOTIDE SEQUENCE [LARGE SCALE GENOMIC DNA]</scope>
    <source>
        <strain evidence="12">cv. Kellogg 1175</strain>
        <tissue evidence="11">Leaf</tissue>
    </source>
</reference>
<dbReference type="SUPFAM" id="SSF54171">
    <property type="entry name" value="DNA-binding domain"/>
    <property type="match status" value="1"/>
</dbReference>
<dbReference type="InterPro" id="IPR001471">
    <property type="entry name" value="AP2/ERF_dom"/>
</dbReference>
<dbReference type="OrthoDB" id="771648at2759"/>
<evidence type="ECO:0000256" key="5">
    <source>
        <dbReference type="ARBA" id="ARBA00023159"/>
    </source>
</evidence>
<dbReference type="GO" id="GO:0003700">
    <property type="term" value="F:DNA-binding transcription factor activity"/>
    <property type="evidence" value="ECO:0007669"/>
    <property type="project" value="InterPro"/>
</dbReference>
<evidence type="ECO:0000256" key="3">
    <source>
        <dbReference type="ARBA" id="ARBA00023015"/>
    </source>
</evidence>
<dbReference type="GO" id="GO:0009873">
    <property type="term" value="P:ethylene-activated signaling pathway"/>
    <property type="evidence" value="ECO:0007669"/>
    <property type="project" value="UniProtKB-KW"/>
</dbReference>
<dbReference type="PANTHER" id="PTHR31657">
    <property type="entry name" value="ETHYLENE-RESPONSIVE TRANSCRIPTION FACTOR ERF061"/>
    <property type="match status" value="1"/>
</dbReference>
<feature type="domain" description="AP2/ERF" evidence="10">
    <location>
        <begin position="219"/>
        <end position="276"/>
    </location>
</feature>
<evidence type="ECO:0000256" key="8">
    <source>
        <dbReference type="ARBA" id="ARBA00024343"/>
    </source>
</evidence>
<evidence type="ECO:0000256" key="2">
    <source>
        <dbReference type="ARBA" id="ARBA00022745"/>
    </source>
</evidence>
<feature type="region of interest" description="Disordered" evidence="9">
    <location>
        <begin position="54"/>
        <end position="89"/>
    </location>
</feature>
<feature type="compositionally biased region" description="Low complexity" evidence="9">
    <location>
        <begin position="21"/>
        <end position="32"/>
    </location>
</feature>
<feature type="compositionally biased region" description="Low complexity" evidence="9">
    <location>
        <begin position="292"/>
        <end position="307"/>
    </location>
</feature>
<evidence type="ECO:0000256" key="9">
    <source>
        <dbReference type="SAM" id="MobiDB-lite"/>
    </source>
</evidence>
<keyword evidence="5" id="KW-0010">Activator</keyword>
<feature type="region of interest" description="Disordered" evidence="9">
    <location>
        <begin position="286"/>
        <end position="370"/>
    </location>
</feature>
<keyword evidence="3" id="KW-0805">Transcription regulation</keyword>
<dbReference type="Gene3D" id="3.30.730.10">
    <property type="entry name" value="AP2/ERF domain"/>
    <property type="match status" value="1"/>
</dbReference>
<sequence length="463" mass="49277">MEPADRGHGRGRGRWRGWKGKGVSSGSAAGSRQLAPVLGDAPAAASLRPLKKIRSPDRCLNRSLSSLSSAPPSPVSSSVSNPMSPPATSLPSTRHLFPFAYDPAPAASAATAAAAAAPRLMPLLQYTSVYEQPLPPQQQHPLQHQQMISFGGSQQPPPQLAAAASPLFPPQLVAPVVQQQMLLRYWSEALNLSPRGFRTGAVPPALYQQLLRAPGPPKLYRGVRQRHWGKWVAEIRLPRNRTRLWLGTFDTAEDAAMAYDREAFKLRGENAKLNFPDVFLGKGRVGGSGRTSASAAAASCSSSSSSAPPTPDETNTKQAQQHHGEQPSNSEAKLLFPETEQAKNSEPEPNPQLQPADHQGGGGNAAAFQPSVTSSGVWVPADEAWFNAWGPGSSVWDYDMDNAHGLFLQSRFASEATSMDYVSSAPEVPATPAAGTAMASAASISLPPPRPPPPSSPTYMWKD</sequence>
<dbReference type="AlphaFoldDB" id="A0A1E5UX88"/>
<feature type="compositionally biased region" description="Low complexity" evidence="9">
    <location>
        <begin position="63"/>
        <end position="82"/>
    </location>
</feature>
<comment type="similarity">
    <text evidence="8">Belongs to the AP2/ERF transcription factor family. ERF subfamily.</text>
</comment>
<dbReference type="Pfam" id="PF00847">
    <property type="entry name" value="AP2"/>
    <property type="match status" value="1"/>
</dbReference>
<keyword evidence="7" id="KW-0539">Nucleus</keyword>
<comment type="caution">
    <text evidence="11">The sequence shown here is derived from an EMBL/GenBank/DDBJ whole genome shotgun (WGS) entry which is preliminary data.</text>
</comment>
<accession>A0A1E5UX88</accession>
<dbReference type="GO" id="GO:0005634">
    <property type="term" value="C:nucleus"/>
    <property type="evidence" value="ECO:0007669"/>
    <property type="project" value="UniProtKB-SubCell"/>
</dbReference>
<evidence type="ECO:0000256" key="7">
    <source>
        <dbReference type="ARBA" id="ARBA00023242"/>
    </source>
</evidence>
<feature type="compositionally biased region" description="Low complexity" evidence="9">
    <location>
        <begin position="431"/>
        <end position="445"/>
    </location>
</feature>
<dbReference type="SMART" id="SM00380">
    <property type="entry name" value="AP2"/>
    <property type="match status" value="1"/>
</dbReference>
<feature type="compositionally biased region" description="Polar residues" evidence="9">
    <location>
        <begin position="312"/>
        <end position="331"/>
    </location>
</feature>
<dbReference type="InterPro" id="IPR016177">
    <property type="entry name" value="DNA-bd_dom_sf"/>
</dbReference>
<dbReference type="InterPro" id="IPR036955">
    <property type="entry name" value="AP2/ERF_dom_sf"/>
</dbReference>
<comment type="subcellular location">
    <subcellularLocation>
        <location evidence="1">Nucleus</location>
    </subcellularLocation>
</comment>
<keyword evidence="12" id="KW-1185">Reference proteome</keyword>
<name>A0A1E5UX88_9POAL</name>
<dbReference type="PROSITE" id="PS51032">
    <property type="entry name" value="AP2_ERF"/>
    <property type="match status" value="1"/>
</dbReference>
<keyword evidence="4" id="KW-0238">DNA-binding</keyword>
<feature type="region of interest" description="Disordered" evidence="9">
    <location>
        <begin position="431"/>
        <end position="463"/>
    </location>
</feature>
<evidence type="ECO:0000256" key="6">
    <source>
        <dbReference type="ARBA" id="ARBA00023163"/>
    </source>
</evidence>
<dbReference type="EMBL" id="LWDX02059853">
    <property type="protein sequence ID" value="OEL17470.1"/>
    <property type="molecule type" value="Genomic_DNA"/>
</dbReference>
<proteinExistence type="inferred from homology"/>
<gene>
    <name evidence="11" type="ORF">BAE44_0021511</name>
</gene>
<feature type="region of interest" description="Disordered" evidence="9">
    <location>
        <begin position="1"/>
        <end position="35"/>
    </location>
</feature>
<dbReference type="FunFam" id="3.30.730.10:FF:000001">
    <property type="entry name" value="Ethylene-responsive transcription factor 2"/>
    <property type="match status" value="1"/>
</dbReference>